<dbReference type="InParanoid" id="A0A0C3AJR8"/>
<reference evidence="2 3" key="1">
    <citation type="submission" date="2014-04" db="EMBL/GenBank/DDBJ databases">
        <authorList>
            <consortium name="DOE Joint Genome Institute"/>
            <person name="Kuo A."/>
            <person name="Tarkka M."/>
            <person name="Buscot F."/>
            <person name="Kohler A."/>
            <person name="Nagy L.G."/>
            <person name="Floudas D."/>
            <person name="Copeland A."/>
            <person name="Barry K.W."/>
            <person name="Cichocki N."/>
            <person name="Veneault-Fourrey C."/>
            <person name="LaButti K."/>
            <person name="Lindquist E.A."/>
            <person name="Lipzen A."/>
            <person name="Lundell T."/>
            <person name="Morin E."/>
            <person name="Murat C."/>
            <person name="Sun H."/>
            <person name="Tunlid A."/>
            <person name="Henrissat B."/>
            <person name="Grigoriev I.V."/>
            <person name="Hibbett D.S."/>
            <person name="Martin F."/>
            <person name="Nordberg H.P."/>
            <person name="Cantor M.N."/>
            <person name="Hua S.X."/>
        </authorList>
    </citation>
    <scope>NUCLEOTIDE SEQUENCE [LARGE SCALE GENOMIC DNA]</scope>
    <source>
        <strain evidence="2 3">F 1598</strain>
    </source>
</reference>
<dbReference type="AlphaFoldDB" id="A0A0C3AJR8"/>
<dbReference type="OrthoDB" id="2851073at2759"/>
<sequence>MSSAPPRKFPKKKSSTNPPVNSPAKPKTINPGKCAALDASGTVCNISTKPGMLWCPRHNEERVKLYVNYKKHHTALDALPEDNVRHDDDQVMTCSSLDVLSDWNTALMTRYQLLTRCISARQYFTERFFSNDMDFGHKAYWDSLNKQRAEVEQCLLAIETRGYQLILLKQNALWVLDRQPEETEEPEDCSGHDNRPLVAKMSKPAAEVIDIEDPLDVALREKAWELRQKIRTRLARYCAPSFSRYYQERFKVIFACVRRAIYTDPALMLLAQKYKSVMSLLQDSADLDVAMVEKLWKAISNLSVFDARAAVDDVLRPHQSSEYVKVLGGRVYKDLDCTNWPFHAWGHLTAIYMCYSCVRRTCKTVDEIVALTRFVVITQSTQYLSQSHLKYTFGYEGDTTLVLCGFVPNSMTSQGPRYATTKTKCSLDKNIYHWEETMTNPIVCAGLSLNDPKSQAFVNKCLKHPDFMVLVRKGASGRIIKSLPKIWALKVRKGHSKAELATIPWDSANDVVYFHDSILEEAWPIVSVLGDKLEDCLQVVIVDRGEGEMEDFVLKLEQVWLEVYGARDMYDLLQLLGSPLIESGEIDFKNKEFPMVPNVEKDVMKSYKGLWGVEPKALADDEYPNRLNKTAIS</sequence>
<accession>A0A0C3AJR8</accession>
<protein>
    <submittedName>
        <fullName evidence="2">Uncharacterized protein</fullName>
    </submittedName>
</protein>
<gene>
    <name evidence="2" type="ORF">PILCRDRAFT_828586</name>
</gene>
<name>A0A0C3AJR8_PILCF</name>
<feature type="region of interest" description="Disordered" evidence="1">
    <location>
        <begin position="1"/>
        <end position="32"/>
    </location>
</feature>
<reference evidence="3" key="2">
    <citation type="submission" date="2015-01" db="EMBL/GenBank/DDBJ databases">
        <title>Evolutionary Origins and Diversification of the Mycorrhizal Mutualists.</title>
        <authorList>
            <consortium name="DOE Joint Genome Institute"/>
            <consortium name="Mycorrhizal Genomics Consortium"/>
            <person name="Kohler A."/>
            <person name="Kuo A."/>
            <person name="Nagy L.G."/>
            <person name="Floudas D."/>
            <person name="Copeland A."/>
            <person name="Barry K.W."/>
            <person name="Cichocki N."/>
            <person name="Veneault-Fourrey C."/>
            <person name="LaButti K."/>
            <person name="Lindquist E.A."/>
            <person name="Lipzen A."/>
            <person name="Lundell T."/>
            <person name="Morin E."/>
            <person name="Murat C."/>
            <person name="Riley R."/>
            <person name="Ohm R."/>
            <person name="Sun H."/>
            <person name="Tunlid A."/>
            <person name="Henrissat B."/>
            <person name="Grigoriev I.V."/>
            <person name="Hibbett D.S."/>
            <person name="Martin F."/>
        </authorList>
    </citation>
    <scope>NUCLEOTIDE SEQUENCE [LARGE SCALE GENOMIC DNA]</scope>
    <source>
        <strain evidence="3">F 1598</strain>
    </source>
</reference>
<dbReference type="EMBL" id="KN833067">
    <property type="protein sequence ID" value="KIM74078.1"/>
    <property type="molecule type" value="Genomic_DNA"/>
</dbReference>
<dbReference type="STRING" id="765440.A0A0C3AJR8"/>
<evidence type="ECO:0000256" key="1">
    <source>
        <dbReference type="SAM" id="MobiDB-lite"/>
    </source>
</evidence>
<evidence type="ECO:0000313" key="3">
    <source>
        <dbReference type="Proteomes" id="UP000054166"/>
    </source>
</evidence>
<evidence type="ECO:0000313" key="2">
    <source>
        <dbReference type="EMBL" id="KIM74078.1"/>
    </source>
</evidence>
<dbReference type="HOGENOM" id="CLU_462355_0_0_1"/>
<keyword evidence="3" id="KW-1185">Reference proteome</keyword>
<dbReference type="Proteomes" id="UP000054166">
    <property type="component" value="Unassembled WGS sequence"/>
</dbReference>
<organism evidence="2 3">
    <name type="scientific">Piloderma croceum (strain F 1598)</name>
    <dbReference type="NCBI Taxonomy" id="765440"/>
    <lineage>
        <taxon>Eukaryota</taxon>
        <taxon>Fungi</taxon>
        <taxon>Dikarya</taxon>
        <taxon>Basidiomycota</taxon>
        <taxon>Agaricomycotina</taxon>
        <taxon>Agaricomycetes</taxon>
        <taxon>Agaricomycetidae</taxon>
        <taxon>Atheliales</taxon>
        <taxon>Atheliaceae</taxon>
        <taxon>Piloderma</taxon>
    </lineage>
</organism>
<proteinExistence type="predicted"/>